<dbReference type="AlphaFoldDB" id="A0AB37Z9E4"/>
<dbReference type="EMBL" id="FMTL01000002">
    <property type="protein sequence ID" value="SCW71188.1"/>
    <property type="molecule type" value="Genomic_DNA"/>
</dbReference>
<reference evidence="1 2" key="1">
    <citation type="submission" date="2016-10" db="EMBL/GenBank/DDBJ databases">
        <authorList>
            <person name="Varghese N."/>
            <person name="Submissions S."/>
        </authorList>
    </citation>
    <scope>NUCLEOTIDE SEQUENCE [LARGE SCALE GENOMIC DNA]</scope>
    <source>
        <strain evidence="1 2">DSM 17833</strain>
    </source>
</reference>
<evidence type="ECO:0000313" key="1">
    <source>
        <dbReference type="EMBL" id="SCW71188.1"/>
    </source>
</evidence>
<sequence>MLNTLIATLTKSLLRPKFNPVYQTRVYPRLGEMVIVHDSLDFGPIATADDLKPIDDFWLTDEMPITGLLTHNYCENVFAFDSLPGINPASGLPMMDGLLDVAGNLYGMSDFHCESDFTNTSLGTDTFI</sequence>
<dbReference type="Proteomes" id="UP000242418">
    <property type="component" value="Unassembled WGS sequence"/>
</dbReference>
<gene>
    <name evidence="1" type="ORF">SAMN05216370_3043</name>
</gene>
<keyword evidence="2" id="KW-1185">Reference proteome</keyword>
<dbReference type="RefSeq" id="WP_090253889.1">
    <property type="nucleotide sequence ID" value="NZ_FMTL01000002.1"/>
</dbReference>
<protein>
    <submittedName>
        <fullName evidence="1">Uncharacterized protein</fullName>
    </submittedName>
</protein>
<accession>A0AB37Z9E4</accession>
<proteinExistence type="predicted"/>
<name>A0AB37Z9E4_9PSED</name>
<evidence type="ECO:0000313" key="2">
    <source>
        <dbReference type="Proteomes" id="UP000242418"/>
    </source>
</evidence>
<organism evidence="1 2">
    <name type="scientific">Pseudomonas peli</name>
    <dbReference type="NCBI Taxonomy" id="592361"/>
    <lineage>
        <taxon>Bacteria</taxon>
        <taxon>Pseudomonadati</taxon>
        <taxon>Pseudomonadota</taxon>
        <taxon>Gammaproteobacteria</taxon>
        <taxon>Pseudomonadales</taxon>
        <taxon>Pseudomonadaceae</taxon>
        <taxon>Pseudomonas</taxon>
    </lineage>
</organism>
<comment type="caution">
    <text evidence="1">The sequence shown here is derived from an EMBL/GenBank/DDBJ whole genome shotgun (WGS) entry which is preliminary data.</text>
</comment>